<evidence type="ECO:0000256" key="1">
    <source>
        <dbReference type="ARBA" id="ARBA00004141"/>
    </source>
</evidence>
<feature type="transmembrane region" description="Helical" evidence="8">
    <location>
        <begin position="366"/>
        <end position="386"/>
    </location>
</feature>
<feature type="transmembrane region" description="Helical" evidence="8">
    <location>
        <begin position="432"/>
        <end position="452"/>
    </location>
</feature>
<evidence type="ECO:0000256" key="6">
    <source>
        <dbReference type="ARBA" id="ARBA00037968"/>
    </source>
</evidence>
<feature type="compositionally biased region" description="Basic and acidic residues" evidence="7">
    <location>
        <begin position="459"/>
        <end position="481"/>
    </location>
</feature>
<comment type="caution">
    <text evidence="9">The sequence shown here is derived from an EMBL/GenBank/DDBJ whole genome shotgun (WGS) entry which is preliminary data.</text>
</comment>
<feature type="transmembrane region" description="Helical" evidence="8">
    <location>
        <begin position="398"/>
        <end position="420"/>
    </location>
</feature>
<dbReference type="Proteomes" id="UP000189513">
    <property type="component" value="Unassembled WGS sequence"/>
</dbReference>
<evidence type="ECO:0000256" key="2">
    <source>
        <dbReference type="ARBA" id="ARBA00022448"/>
    </source>
</evidence>
<feature type="transmembrane region" description="Helical" evidence="8">
    <location>
        <begin position="68"/>
        <end position="88"/>
    </location>
</feature>
<name>A0A1V2LD70_CYBFA</name>
<accession>A0A1V2LD70</accession>
<dbReference type="SUPFAM" id="SSF103473">
    <property type="entry name" value="MFS general substrate transporter"/>
    <property type="match status" value="1"/>
</dbReference>
<sequence length="488" mass="55231">MNKLRSFLWGTPPSDPKEARLLFKIDWFVLSYVCSLYWVNYLDRTNVANAYVSGMKEDLEMEGNEFNVINTVFTVGYIVGMIPNNLILLKVRPKFWLSFCCFGWGMLTLALYKVTNYKQICVIRFFQALFESTTFAGSHLILGSWYNSEDIVDPDTGRVQSSELTKRTAIFTASGLLGSIFSSFMQAAIYTNMDGLNGIAGWRWLFIIDAVITIPISIYGFIFFPDTPETCTAFYFSQEEINLAIERVQNPHMDQKFDWSLLGRVLGRWHWWGFSILWILGGENESFCTNSLFAIWLKNRGYSVQDANRLPMGVYAVGIISTFICALYVDHTGGRYHWHVAIFISVCLLVSGIMVLVNPLHAPVQFFAQYLSGVSYAGQASFFAWANVVTRHDLQERAMVLASMNMFSSSVNAWYSLLLYRATTAPEFRPGAIALLCTAVLSAAVAGSIRMLQLRDEKNVEETVSEEKVNKSEETDDKKLLSPEPTSI</sequence>
<comment type="similarity">
    <text evidence="6">Belongs to the major facilitator superfamily. Allantoate permease family.</text>
</comment>
<proteinExistence type="inferred from homology"/>
<feature type="transmembrane region" description="Helical" evidence="8">
    <location>
        <begin position="21"/>
        <end position="39"/>
    </location>
</feature>
<dbReference type="FunFam" id="1.20.1250.20:FF:000065">
    <property type="entry name" value="Putative MFS pantothenate transporter"/>
    <property type="match status" value="1"/>
</dbReference>
<feature type="transmembrane region" description="Helical" evidence="8">
    <location>
        <begin position="202"/>
        <end position="224"/>
    </location>
</feature>
<dbReference type="AlphaFoldDB" id="A0A1V2LD70"/>
<dbReference type="PANTHER" id="PTHR43791">
    <property type="entry name" value="PERMEASE-RELATED"/>
    <property type="match status" value="1"/>
</dbReference>
<dbReference type="InterPro" id="IPR036259">
    <property type="entry name" value="MFS_trans_sf"/>
</dbReference>
<keyword evidence="10" id="KW-1185">Reference proteome</keyword>
<keyword evidence="3 8" id="KW-0812">Transmembrane</keyword>
<dbReference type="GO" id="GO:0005886">
    <property type="term" value="C:plasma membrane"/>
    <property type="evidence" value="ECO:0007669"/>
    <property type="project" value="TreeGrafter"/>
</dbReference>
<dbReference type="PANTHER" id="PTHR43791:SF4">
    <property type="entry name" value="PANTOTHENATE TRANSPORTER FEN2"/>
    <property type="match status" value="1"/>
</dbReference>
<feature type="region of interest" description="Disordered" evidence="7">
    <location>
        <begin position="459"/>
        <end position="488"/>
    </location>
</feature>
<evidence type="ECO:0000256" key="4">
    <source>
        <dbReference type="ARBA" id="ARBA00022989"/>
    </source>
</evidence>
<evidence type="ECO:0000256" key="5">
    <source>
        <dbReference type="ARBA" id="ARBA00023136"/>
    </source>
</evidence>
<feature type="transmembrane region" description="Helical" evidence="8">
    <location>
        <begin position="336"/>
        <end position="360"/>
    </location>
</feature>
<dbReference type="GO" id="GO:0098717">
    <property type="term" value="P:pantothenate import across plasma membrane"/>
    <property type="evidence" value="ECO:0007669"/>
    <property type="project" value="TreeGrafter"/>
</dbReference>
<dbReference type="VEuPathDB" id="FungiDB:BON22_0217"/>
<evidence type="ECO:0000313" key="10">
    <source>
        <dbReference type="Proteomes" id="UP000189513"/>
    </source>
</evidence>
<keyword evidence="2" id="KW-0813">Transport</keyword>
<feature type="transmembrane region" description="Helical" evidence="8">
    <location>
        <begin position="312"/>
        <end position="329"/>
    </location>
</feature>
<dbReference type="Pfam" id="PF07690">
    <property type="entry name" value="MFS_1"/>
    <property type="match status" value="1"/>
</dbReference>
<dbReference type="OMA" id="FTTWYWW"/>
<dbReference type="Gene3D" id="1.20.1250.20">
    <property type="entry name" value="MFS general substrate transporter like domains"/>
    <property type="match status" value="2"/>
</dbReference>
<reference evidence="10" key="1">
    <citation type="journal article" date="2017" name="Genome Announc.">
        <title>Genome sequences of Cyberlindnera fabianii 65, Pichia kudriavzevii 129, and Saccharomyces cerevisiae 131 isolated from fermented masau fruits in Zimbabwe.</title>
        <authorList>
            <person name="van Rijswijck I.M.H."/>
            <person name="Derks M.F.L."/>
            <person name="Abee T."/>
            <person name="de Ridder D."/>
            <person name="Smid E.J."/>
        </authorList>
    </citation>
    <scope>NUCLEOTIDE SEQUENCE [LARGE SCALE GENOMIC DNA]</scope>
    <source>
        <strain evidence="10">65</strain>
    </source>
</reference>
<keyword evidence="4 8" id="KW-1133">Transmembrane helix</keyword>
<dbReference type="InterPro" id="IPR011701">
    <property type="entry name" value="MFS"/>
</dbReference>
<evidence type="ECO:0000313" key="9">
    <source>
        <dbReference type="EMBL" id="ONH69684.1"/>
    </source>
</evidence>
<feature type="transmembrane region" description="Helical" evidence="8">
    <location>
        <begin position="95"/>
        <end position="112"/>
    </location>
</feature>
<organism evidence="9 10">
    <name type="scientific">Cyberlindnera fabianii</name>
    <name type="common">Yeast</name>
    <name type="synonym">Hansenula fabianii</name>
    <dbReference type="NCBI Taxonomy" id="36022"/>
    <lineage>
        <taxon>Eukaryota</taxon>
        <taxon>Fungi</taxon>
        <taxon>Dikarya</taxon>
        <taxon>Ascomycota</taxon>
        <taxon>Saccharomycotina</taxon>
        <taxon>Saccharomycetes</taxon>
        <taxon>Phaffomycetales</taxon>
        <taxon>Phaffomycetaceae</taxon>
        <taxon>Cyberlindnera</taxon>
    </lineage>
</organism>
<evidence type="ECO:0000256" key="3">
    <source>
        <dbReference type="ARBA" id="ARBA00022692"/>
    </source>
</evidence>
<dbReference type="STRING" id="36022.A0A1V2LD70"/>
<dbReference type="EMBL" id="MPUK01000001">
    <property type="protein sequence ID" value="ONH69684.1"/>
    <property type="molecule type" value="Genomic_DNA"/>
</dbReference>
<evidence type="ECO:0000256" key="7">
    <source>
        <dbReference type="SAM" id="MobiDB-lite"/>
    </source>
</evidence>
<feature type="transmembrane region" description="Helical" evidence="8">
    <location>
        <begin position="169"/>
        <end position="190"/>
    </location>
</feature>
<keyword evidence="5 8" id="KW-0472">Membrane</keyword>
<dbReference type="GO" id="GO:0015233">
    <property type="term" value="F:pantothenate transmembrane transporter activity"/>
    <property type="evidence" value="ECO:0007669"/>
    <property type="project" value="TreeGrafter"/>
</dbReference>
<gene>
    <name evidence="9" type="ORF">BON22_0217</name>
</gene>
<evidence type="ECO:0000256" key="8">
    <source>
        <dbReference type="SAM" id="Phobius"/>
    </source>
</evidence>
<protein>
    <submittedName>
        <fullName evidence="9">Pantothenate transporter FEN2</fullName>
    </submittedName>
</protein>
<comment type="subcellular location">
    <subcellularLocation>
        <location evidence="1">Membrane</location>
        <topology evidence="1">Multi-pass membrane protein</topology>
    </subcellularLocation>
</comment>